<dbReference type="CDD" id="cd01541">
    <property type="entry name" value="PBP1_AraR"/>
    <property type="match status" value="1"/>
</dbReference>
<evidence type="ECO:0000313" key="6">
    <source>
        <dbReference type="Proteomes" id="UP000189941"/>
    </source>
</evidence>
<sequence>MNLPKYQQIAEVLREEIIKGTYAVGNVIPTEAKLQEQFDVSRHTIRQALSILINEGYLRSEKGSGTYVKNRLIESTNNNSTRKIGVITTYLSDYIFPDIIRGIEEVLRQNNYSLVLASTDNDIVQEEICLKRMLDEEVAGLIVEPTKSNLFNPNIAYYSKFKELGIPILFINAYYETLDLPYIAMDDRKAAQKATEFWLNQGITNIGLITKIDDLQGKLRMKGFIKAFEEKGVSFSKEAIHTYTTETLDAALANIANQVINDETTTRTFVCYNDKVALKLQQLVESKSPILGSKLQLSSHDNSILSAVGGFSSVQHIKDELGRIAANKIIESIEKNKAIETEIFVGELVER</sequence>
<dbReference type="InterPro" id="IPR028082">
    <property type="entry name" value="Peripla_BP_I"/>
</dbReference>
<dbReference type="Gene3D" id="1.10.10.10">
    <property type="entry name" value="Winged helix-like DNA-binding domain superfamily/Winged helix DNA-binding domain"/>
    <property type="match status" value="1"/>
</dbReference>
<organism evidence="5 6">
    <name type="scientific">Globicatella sulfidifaciens DSM 15739</name>
    <dbReference type="NCBI Taxonomy" id="1121925"/>
    <lineage>
        <taxon>Bacteria</taxon>
        <taxon>Bacillati</taxon>
        <taxon>Bacillota</taxon>
        <taxon>Bacilli</taxon>
        <taxon>Lactobacillales</taxon>
        <taxon>Aerococcaceae</taxon>
        <taxon>Globicatella</taxon>
    </lineage>
</organism>
<reference evidence="6" key="1">
    <citation type="submission" date="2017-02" db="EMBL/GenBank/DDBJ databases">
        <authorList>
            <person name="Varghese N."/>
            <person name="Submissions S."/>
        </authorList>
    </citation>
    <scope>NUCLEOTIDE SEQUENCE [LARGE SCALE GENOMIC DNA]</scope>
    <source>
        <strain evidence="6">DSM 15739</strain>
    </source>
</reference>
<keyword evidence="2" id="KW-0238">DNA-binding</keyword>
<evidence type="ECO:0000259" key="4">
    <source>
        <dbReference type="PROSITE" id="PS50949"/>
    </source>
</evidence>
<dbReference type="InterPro" id="IPR036390">
    <property type="entry name" value="WH_DNA-bd_sf"/>
</dbReference>
<dbReference type="PANTHER" id="PTHR30146:SF150">
    <property type="entry name" value="ARABINOSE METABOLISM TRANSCRIPTIONAL REPRESSOR"/>
    <property type="match status" value="1"/>
</dbReference>
<keyword evidence="3" id="KW-0804">Transcription</keyword>
<gene>
    <name evidence="5" type="ORF">SAMN02746011_00294</name>
</gene>
<keyword evidence="1" id="KW-0805">Transcription regulation</keyword>
<evidence type="ECO:0000256" key="3">
    <source>
        <dbReference type="ARBA" id="ARBA00023163"/>
    </source>
</evidence>
<dbReference type="Proteomes" id="UP000189941">
    <property type="component" value="Unassembled WGS sequence"/>
</dbReference>
<dbReference type="Pfam" id="PF00392">
    <property type="entry name" value="GntR"/>
    <property type="match status" value="1"/>
</dbReference>
<evidence type="ECO:0000256" key="1">
    <source>
        <dbReference type="ARBA" id="ARBA00023015"/>
    </source>
</evidence>
<dbReference type="AlphaFoldDB" id="A0A1T4JQF0"/>
<evidence type="ECO:0000256" key="2">
    <source>
        <dbReference type="ARBA" id="ARBA00023125"/>
    </source>
</evidence>
<accession>A0A1T4JQF0</accession>
<dbReference type="InterPro" id="IPR033532">
    <property type="entry name" value="AraR_ligand_bind_dom"/>
</dbReference>
<dbReference type="RefSeq" id="WP_078755151.1">
    <property type="nucleotide sequence ID" value="NZ_FUWO01000002.1"/>
</dbReference>
<evidence type="ECO:0000313" key="5">
    <source>
        <dbReference type="EMBL" id="SJZ32349.1"/>
    </source>
</evidence>
<name>A0A1T4JQF0_9LACT</name>
<dbReference type="GO" id="GO:0003700">
    <property type="term" value="F:DNA-binding transcription factor activity"/>
    <property type="evidence" value="ECO:0007669"/>
    <property type="project" value="InterPro"/>
</dbReference>
<protein>
    <submittedName>
        <fullName evidence="5">GntR family transcriptional regulator, arabinose operon transcriptional repressor</fullName>
    </submittedName>
</protein>
<dbReference type="STRING" id="1121925.SAMN02746011_00294"/>
<dbReference type="SMART" id="SM00345">
    <property type="entry name" value="HTH_GNTR"/>
    <property type="match status" value="1"/>
</dbReference>
<feature type="domain" description="HTH gntR-type" evidence="4">
    <location>
        <begin position="3"/>
        <end position="71"/>
    </location>
</feature>
<dbReference type="CDD" id="cd07377">
    <property type="entry name" value="WHTH_GntR"/>
    <property type="match status" value="1"/>
</dbReference>
<dbReference type="Gene3D" id="3.40.50.2300">
    <property type="match status" value="2"/>
</dbReference>
<dbReference type="InterPro" id="IPR001761">
    <property type="entry name" value="Peripla_BP/Lac1_sug-bd_dom"/>
</dbReference>
<proteinExistence type="predicted"/>
<dbReference type="SUPFAM" id="SSF46785">
    <property type="entry name" value="Winged helix' DNA-binding domain"/>
    <property type="match status" value="1"/>
</dbReference>
<dbReference type="InterPro" id="IPR000524">
    <property type="entry name" value="Tscrpt_reg_HTH_GntR"/>
</dbReference>
<dbReference type="PANTHER" id="PTHR30146">
    <property type="entry name" value="LACI-RELATED TRANSCRIPTIONAL REPRESSOR"/>
    <property type="match status" value="1"/>
</dbReference>
<dbReference type="Pfam" id="PF00532">
    <property type="entry name" value="Peripla_BP_1"/>
    <property type="match status" value="1"/>
</dbReference>
<dbReference type="OrthoDB" id="9813468at2"/>
<dbReference type="PROSITE" id="PS50949">
    <property type="entry name" value="HTH_GNTR"/>
    <property type="match status" value="1"/>
</dbReference>
<dbReference type="PRINTS" id="PR00035">
    <property type="entry name" value="HTHGNTR"/>
</dbReference>
<dbReference type="GO" id="GO:0000976">
    <property type="term" value="F:transcription cis-regulatory region binding"/>
    <property type="evidence" value="ECO:0007669"/>
    <property type="project" value="TreeGrafter"/>
</dbReference>
<dbReference type="EMBL" id="FUWO01000002">
    <property type="protein sequence ID" value="SJZ32349.1"/>
    <property type="molecule type" value="Genomic_DNA"/>
</dbReference>
<dbReference type="InterPro" id="IPR036388">
    <property type="entry name" value="WH-like_DNA-bd_sf"/>
</dbReference>
<dbReference type="SUPFAM" id="SSF53822">
    <property type="entry name" value="Periplasmic binding protein-like I"/>
    <property type="match status" value="1"/>
</dbReference>
<keyword evidence="6" id="KW-1185">Reference proteome</keyword>